<keyword evidence="11" id="KW-1185">Reference proteome</keyword>
<dbReference type="Pfam" id="PF01302">
    <property type="entry name" value="CAP_GLY"/>
    <property type="match status" value="2"/>
</dbReference>
<dbReference type="GO" id="GO:0005634">
    <property type="term" value="C:nucleus"/>
    <property type="evidence" value="ECO:0007669"/>
    <property type="project" value="TreeGrafter"/>
</dbReference>
<evidence type="ECO:0000256" key="3">
    <source>
        <dbReference type="ARBA" id="ARBA00022701"/>
    </source>
</evidence>
<sequence>MEKRAEVLDLLGSKLRFALELEDRNGYTKVLRYNFCKLFVYLILVASALCSIPAPAEKAPSSEKPSSTTTADAHDEFVDDFRVGERVWVNGSKPGFIQFLGETQFAPGQWAGIVLDEPIGKNDGSVAGVRYFQCEPLRGIFTRPSKLTRKVLTEDEANGTQAAHASRATSPTSTSAASAVSASPAALPPSGIPQKASPLAAKEHSTPSQYSNLSKTASGSISNLSEAGSLKKGERELKIGDRVLVGGTKAGVVRFLGETDFAKGEWCGVELDEPLGKNDGAVAGTRYFQCQPKYGLFAPVHKVTKIGFPSTTPAKAKTAVRKVVATPAALKRSPSASSLSSLSSVASSLTETSSRYARKISGTTALQEALKEKQQHIEQLLAERDLERAEVAKATSHVGEIEQELALVRDGHDRHVLEMEAKMDQLRAMVEAADREKVELLNQLEEEKRKVEDLQFRVEEESITKGDLETQTKLEHARIKELEQSLLFEKTKADKLQRELEDTRVATVSEKSRIMELERDLALRVKEVAELRGRLESSKHVDDVDTSLSLLQEISSLQEKMAAAGKEHQQEMSSLKEKFELSEEALRKEIRSLSASNERMGKENESLKTKLDHANKENSDVIELWKSKLESAIASHQQAMEELKVSFSKGVGAQTAEFAELKTQMEKVKLDYENEVSSLKLKQENEKSHHLKEIEALKAKLLAVTEEKEQTLENLKTKLESVEDQHLVEMEDTLNKLQEAEIKVKELDALQAKCNEQTKLIGSLTEQIKASEEKLLDLAALQKANSEGKLEIQKLSEQLEAAEKQIQNLETEKVDGSSKASNLAKELQGKEQKLLDLEKNLSAVNQVKDSLEKELQLLKEKFTSAVDGAENAQRTVQETIKKLNQKEEQFALMSSELEQLKSNLTVVENKLKEREEREQQLTEAKAKLENDIVEIMKLSGDSSAQLTKMNDELRLKERQLEQIQLELTKANEKTVQLQKNVEQTAQKAEQSQQETLKTHQEELKKMQDQLMDMKKQMETSQNQYKDLQAKYEKETSEMITKHDADIKGFKQSLLDAEEALKTAQKKNDELETQAEELKKQAEQAKADKRAEEVLQTVEKVTKEKDAIHQEKIETLASLENSRQTNEKLQNEVIIFKCSYMKTIASLLDMLKQNNLKNEEELTKSKELLNLENKKVEELRKEFEALKLAAAQKSQQLAALQEENVKLAEELGRSRDEVTSHQKLEEERSVLNNQLLEMKKRESTLKKEIDEERASLQKSISDTSALITQKDEELEKLRNEITVLRGENASAKTLQSVVKSLESDKLKLEEKVKNLEQKLKENSEQPLTVTSPSGDIAANLLQDDSAEDKQIDFLNSVIVDLQRRNEELNLKIQRMCEAALNGNEEETVSCDSEDEGLSKKTPRLFCDICGCFDLHDTEDCPTQAQMLEEPPHSAYHGSRREERPYCDTCEMFGHWTADCNDDETF</sequence>
<dbReference type="Pfam" id="PF16641">
    <property type="entry name" value="CLIP1_ZNF"/>
    <property type="match status" value="2"/>
</dbReference>
<keyword evidence="3" id="KW-0493">Microtubule</keyword>
<dbReference type="GO" id="GO:0035371">
    <property type="term" value="C:microtubule plus-end"/>
    <property type="evidence" value="ECO:0007669"/>
    <property type="project" value="TreeGrafter"/>
</dbReference>
<name>A0A226N9E4_CALSU</name>
<evidence type="ECO:0000313" key="11">
    <source>
        <dbReference type="Proteomes" id="UP000198323"/>
    </source>
</evidence>
<keyword evidence="2" id="KW-0963">Cytoplasm</keyword>
<gene>
    <name evidence="10" type="ORF">ASZ78_002071</name>
</gene>
<evidence type="ECO:0000256" key="4">
    <source>
        <dbReference type="ARBA" id="ARBA00022737"/>
    </source>
</evidence>
<comment type="caution">
    <text evidence="10">The sequence shown here is derived from an EMBL/GenBank/DDBJ whole genome shotgun (WGS) entry which is preliminary data.</text>
</comment>
<reference evidence="10 11" key="1">
    <citation type="submission" date="2016-07" db="EMBL/GenBank/DDBJ databases">
        <title>Disparate Historic Effective Population Sizes Predicted by Modern Levels of Genome Diversity for the Scaled Quail (Callipepla squamata) and the Northern Bobwhite (Colinus virginianus): Inferences from First and Second Generation Draft Genome Assemblies for Sympatric New World Quail.</title>
        <authorList>
            <person name="Oldeschulte D.L."/>
            <person name="Halley Y.A."/>
            <person name="Bhattarai E.K."/>
            <person name="Brashear W.A."/>
            <person name="Hill J."/>
            <person name="Metz R.P."/>
            <person name="Johnson C.D."/>
            <person name="Rollins D."/>
            <person name="Peterson M.J."/>
            <person name="Bickhart D.M."/>
            <person name="Decker J.E."/>
            <person name="Seabury C.M."/>
        </authorList>
    </citation>
    <scope>NUCLEOTIDE SEQUENCE [LARGE SCALE GENOMIC DNA]</scope>
    <source>
        <strain evidence="10 11">Texas</strain>
        <tissue evidence="10">Leg muscle</tissue>
    </source>
</reference>
<dbReference type="FunFam" id="2.30.30.190:FF:000001">
    <property type="entry name" value="Putative CAP-Gly domain-containing linker protein 1"/>
    <property type="match status" value="1"/>
</dbReference>
<dbReference type="GO" id="GO:0005938">
    <property type="term" value="C:cell cortex"/>
    <property type="evidence" value="ECO:0007669"/>
    <property type="project" value="TreeGrafter"/>
</dbReference>
<dbReference type="SMART" id="SM01052">
    <property type="entry name" value="CAP_GLY"/>
    <property type="match status" value="2"/>
</dbReference>
<comment type="subcellular location">
    <subcellularLocation>
        <location evidence="1">Cytoplasm</location>
        <location evidence="1">Cytoskeleton</location>
    </subcellularLocation>
</comment>
<protein>
    <recommendedName>
        <fullName evidence="9">CAP-Gly domain-containing protein</fullName>
    </recommendedName>
</protein>
<feature type="coiled-coil region" evidence="7">
    <location>
        <begin position="597"/>
        <end position="646"/>
    </location>
</feature>
<feature type="compositionally biased region" description="Low complexity" evidence="8">
    <location>
        <begin position="162"/>
        <end position="185"/>
    </location>
</feature>
<dbReference type="GO" id="GO:0031116">
    <property type="term" value="P:positive regulation of microtubule polymerization"/>
    <property type="evidence" value="ECO:0007669"/>
    <property type="project" value="TreeGrafter"/>
</dbReference>
<feature type="domain" description="CAP-Gly" evidence="9">
    <location>
        <begin position="257"/>
        <end position="299"/>
    </location>
</feature>
<dbReference type="EMBL" id="MCFN01000132">
    <property type="protein sequence ID" value="OXB64141.1"/>
    <property type="molecule type" value="Genomic_DNA"/>
</dbReference>
<keyword evidence="4" id="KW-0677">Repeat</keyword>
<dbReference type="PANTHER" id="PTHR18916">
    <property type="entry name" value="DYNACTIN 1-RELATED MICROTUBULE-BINDING"/>
    <property type="match status" value="1"/>
</dbReference>
<dbReference type="GO" id="GO:0031122">
    <property type="term" value="P:cytoplasmic microtubule organization"/>
    <property type="evidence" value="ECO:0007669"/>
    <property type="project" value="TreeGrafter"/>
</dbReference>
<evidence type="ECO:0000256" key="2">
    <source>
        <dbReference type="ARBA" id="ARBA00022490"/>
    </source>
</evidence>
<feature type="coiled-coil region" evidence="7">
    <location>
        <begin position="416"/>
        <end position="499"/>
    </location>
</feature>
<keyword evidence="5 7" id="KW-0175">Coiled coil</keyword>
<accession>A0A226N9E4</accession>
<feature type="domain" description="CAP-Gly" evidence="9">
    <location>
        <begin position="101"/>
        <end position="143"/>
    </location>
</feature>
<feature type="compositionally biased region" description="Polar residues" evidence="8">
    <location>
        <begin position="206"/>
        <end position="226"/>
    </location>
</feature>
<dbReference type="Proteomes" id="UP000198323">
    <property type="component" value="Unassembled WGS sequence"/>
</dbReference>
<feature type="coiled-coil region" evidence="7">
    <location>
        <begin position="363"/>
        <end position="390"/>
    </location>
</feature>
<dbReference type="InterPro" id="IPR036859">
    <property type="entry name" value="CAP-Gly_dom_sf"/>
</dbReference>
<organism evidence="10 11">
    <name type="scientific">Callipepla squamata</name>
    <name type="common">Scaled quail</name>
    <dbReference type="NCBI Taxonomy" id="9009"/>
    <lineage>
        <taxon>Eukaryota</taxon>
        <taxon>Metazoa</taxon>
        <taxon>Chordata</taxon>
        <taxon>Craniata</taxon>
        <taxon>Vertebrata</taxon>
        <taxon>Euteleostomi</taxon>
        <taxon>Archelosauria</taxon>
        <taxon>Archosauria</taxon>
        <taxon>Dinosauria</taxon>
        <taxon>Saurischia</taxon>
        <taxon>Theropoda</taxon>
        <taxon>Coelurosauria</taxon>
        <taxon>Aves</taxon>
        <taxon>Neognathae</taxon>
        <taxon>Galloanserae</taxon>
        <taxon>Galliformes</taxon>
        <taxon>Odontophoridae</taxon>
        <taxon>Callipepla</taxon>
    </lineage>
</organism>
<dbReference type="Gene3D" id="2.30.30.190">
    <property type="entry name" value="CAP Gly-rich-like domain"/>
    <property type="match status" value="2"/>
</dbReference>
<evidence type="ECO:0000256" key="7">
    <source>
        <dbReference type="SAM" id="Coils"/>
    </source>
</evidence>
<evidence type="ECO:0000256" key="1">
    <source>
        <dbReference type="ARBA" id="ARBA00004245"/>
    </source>
</evidence>
<evidence type="ECO:0000313" key="10">
    <source>
        <dbReference type="EMBL" id="OXB64141.1"/>
    </source>
</evidence>
<dbReference type="FunFam" id="2.30.30.190:FF:000002">
    <property type="entry name" value="CAP-Gly domain containing linker protein 1"/>
    <property type="match status" value="1"/>
</dbReference>
<evidence type="ECO:0000256" key="5">
    <source>
        <dbReference type="ARBA" id="ARBA00023054"/>
    </source>
</evidence>
<feature type="coiled-coil region" evidence="7">
    <location>
        <begin position="1158"/>
        <end position="1324"/>
    </location>
</feature>
<feature type="region of interest" description="Disordered" evidence="8">
    <location>
        <begin position="156"/>
        <end position="227"/>
    </location>
</feature>
<keyword evidence="6" id="KW-0206">Cytoskeleton</keyword>
<evidence type="ECO:0000259" key="9">
    <source>
        <dbReference type="PROSITE" id="PS50245"/>
    </source>
</evidence>
<proteinExistence type="predicted"/>
<evidence type="ECO:0000256" key="8">
    <source>
        <dbReference type="SAM" id="MobiDB-lite"/>
    </source>
</evidence>
<dbReference type="PROSITE" id="PS00845">
    <property type="entry name" value="CAP_GLY_1"/>
    <property type="match status" value="2"/>
</dbReference>
<dbReference type="InterPro" id="IPR000938">
    <property type="entry name" value="CAP-Gly_domain"/>
</dbReference>
<feature type="coiled-coil region" evidence="7">
    <location>
        <begin position="1350"/>
        <end position="1377"/>
    </location>
</feature>
<feature type="coiled-coil region" evidence="7">
    <location>
        <begin position="680"/>
        <end position="1131"/>
    </location>
</feature>
<dbReference type="SUPFAM" id="SSF74924">
    <property type="entry name" value="Cap-Gly domain"/>
    <property type="match status" value="2"/>
</dbReference>
<dbReference type="GO" id="GO:0051010">
    <property type="term" value="F:microtubule plus-end binding"/>
    <property type="evidence" value="ECO:0007669"/>
    <property type="project" value="TreeGrafter"/>
</dbReference>
<dbReference type="InterPro" id="IPR032108">
    <property type="entry name" value="CLIP1_ZNF"/>
</dbReference>
<dbReference type="OrthoDB" id="5412539at2759"/>
<dbReference type="PROSITE" id="PS50245">
    <property type="entry name" value="CAP_GLY_2"/>
    <property type="match status" value="2"/>
</dbReference>
<dbReference type="PANTHER" id="PTHR18916:SF44">
    <property type="entry name" value="CAP-GLY DOMAIN-CONTAINING LINKER PROTEIN 1"/>
    <property type="match status" value="1"/>
</dbReference>
<evidence type="ECO:0000256" key="6">
    <source>
        <dbReference type="ARBA" id="ARBA00023212"/>
    </source>
</evidence>
<dbReference type="STRING" id="9009.A0A226N9E4"/>